<dbReference type="PANTHER" id="PTHR10579:SF177">
    <property type="entry name" value="CALCIUM-ACTIVATED CHLORIDE CHANNEL REGULATOR 4-LIKE PROTEIN"/>
    <property type="match status" value="1"/>
</dbReference>
<dbReference type="Proteomes" id="UP000749559">
    <property type="component" value="Unassembled WGS sequence"/>
</dbReference>
<name>A0A8J1TN41_OWEFU</name>
<evidence type="ECO:0000256" key="2">
    <source>
        <dbReference type="SAM" id="Phobius"/>
    </source>
</evidence>
<dbReference type="InterPro" id="IPR013642">
    <property type="entry name" value="CLCA_N"/>
</dbReference>
<feature type="compositionally biased region" description="Low complexity" evidence="1">
    <location>
        <begin position="1497"/>
        <end position="1517"/>
    </location>
</feature>
<dbReference type="Pfam" id="PF13519">
    <property type="entry name" value="VWA_2"/>
    <property type="match status" value="1"/>
</dbReference>
<organism evidence="4 5">
    <name type="scientific">Owenia fusiformis</name>
    <name type="common">Polychaete worm</name>
    <dbReference type="NCBI Taxonomy" id="6347"/>
    <lineage>
        <taxon>Eukaryota</taxon>
        <taxon>Metazoa</taxon>
        <taxon>Spiralia</taxon>
        <taxon>Lophotrochozoa</taxon>
        <taxon>Annelida</taxon>
        <taxon>Polychaeta</taxon>
        <taxon>Sedentaria</taxon>
        <taxon>Canalipalpata</taxon>
        <taxon>Sabellida</taxon>
        <taxon>Oweniida</taxon>
        <taxon>Oweniidae</taxon>
        <taxon>Owenia</taxon>
    </lineage>
</organism>
<reference evidence="4" key="1">
    <citation type="submission" date="2022-03" db="EMBL/GenBank/DDBJ databases">
        <authorList>
            <person name="Martin C."/>
        </authorList>
    </citation>
    <scope>NUCLEOTIDE SEQUENCE</scope>
</reference>
<dbReference type="InterPro" id="IPR051266">
    <property type="entry name" value="CLCR"/>
</dbReference>
<dbReference type="SUPFAM" id="SSF53300">
    <property type="entry name" value="vWA-like"/>
    <property type="match status" value="1"/>
</dbReference>
<keyword evidence="2" id="KW-0472">Membrane</keyword>
<keyword evidence="5" id="KW-1185">Reference proteome</keyword>
<dbReference type="Pfam" id="PF08434">
    <property type="entry name" value="CLCA"/>
    <property type="match status" value="1"/>
</dbReference>
<dbReference type="EMBL" id="CAIIXF020000012">
    <property type="protein sequence ID" value="CAH1802573.1"/>
    <property type="molecule type" value="Genomic_DNA"/>
</dbReference>
<protein>
    <submittedName>
        <fullName evidence="4">Uncharacterized protein</fullName>
    </submittedName>
</protein>
<feature type="compositionally biased region" description="Polar residues" evidence="1">
    <location>
        <begin position="1432"/>
        <end position="1441"/>
    </location>
</feature>
<evidence type="ECO:0000256" key="1">
    <source>
        <dbReference type="SAM" id="MobiDB-lite"/>
    </source>
</evidence>
<feature type="signal peptide" evidence="3">
    <location>
        <begin position="1"/>
        <end position="26"/>
    </location>
</feature>
<keyword evidence="3" id="KW-0732">Signal</keyword>
<feature type="region of interest" description="Disordered" evidence="1">
    <location>
        <begin position="1421"/>
        <end position="1517"/>
    </location>
</feature>
<dbReference type="Gene3D" id="3.40.50.410">
    <property type="entry name" value="von Willebrand factor, type A domain"/>
    <property type="match status" value="1"/>
</dbReference>
<keyword evidence="2" id="KW-0812">Transmembrane</keyword>
<feature type="chain" id="PRO_5043792619" evidence="3">
    <location>
        <begin position="27"/>
        <end position="1517"/>
    </location>
</feature>
<proteinExistence type="predicted"/>
<evidence type="ECO:0000313" key="5">
    <source>
        <dbReference type="Proteomes" id="UP000749559"/>
    </source>
</evidence>
<comment type="caution">
    <text evidence="4">The sequence shown here is derived from an EMBL/GenBank/DDBJ whole genome shotgun (WGS) entry which is preliminary data.</text>
</comment>
<sequence length="1517" mass="167453">MHHTWESKLIGVYTFMVLLLVTSTYGSPKAKITMTDNKYNGLFVAIHEDVAENEILIENLKEYITEMSSSLFTALKFRGFIGDVTILVPSTWKNKTYEQASSEHFSMGNILIKRRNVSNIREHGPLTKQPGFCGEEGIELLLSEKYVLDKTFAQENWGHIGKCLAHEWAHLRYGVFDEYPVGKNSTQFYTTSSGTTEYVRCNLAIKGTIVKSDVTYNDVICELDPITGLYQDGCTFKPNPNTAAKASLMFYSWIYSINTFCDDADSDSAIVHNAEAPNLQNTMCDGRSVWSVIREHNDFKNGSNPVRNQPPVNPTFRVIQEQSSRWLVLALDISASMLGRGILNQGQAVGKYLDDIEPGVRVGIVAFSDVATVVANMTYVGKEKDRDFLRDKIPMVVTGQTCIGCAIELALELLNVSGNFGCEIILFTDGKENKAPFLEDVKPRLFAKGVIFHSVMYGRRAEATLDDLSRTTGGESMFYSGSTLSTGLDDALPSTIRDSPNKSVQLLSERKKIAPLKSVTFSSYLDSGLGRKTTWEIIYYTKLEDFTLILKYPTGTKTLTSSWFKVFDSLKLIRIKVPTGRVQQVGLWELVVTNNSNKSSIYIGATFRSKPRNSKTEVVTMTPYMGSKRINVKGDLGVRTAVIRAEVSKAMHPIVDANVTAIVQSSRYPYPTFIVHLYDTGTGADSIKNDGIYSAFFTKFNANAKYNIKLLVTGNRHSKILKWKYSGMGSAMFLNNNVPEVEYSEEIIGDFVRVSTGGFFTVEGIDNSLTYASQDNVPPARITDVTVSVAANRSIVLMFTASGDDMDDGKASGYVINIARTVAELRKSFTNASNPVTLESFNVISGNTSAANNPGTMELFVIEMTAAEHDVAYFIGLVVYDDAALVSDISNIASFTFIHNITKHVPIGEQITDDPAQVVIETGKNTFTEPAPHLITSEITNPTFVADSFHVSASNSLRSSTSLVSRSSPLTVPTVHMTTLMYHTPMLDLEELTNKQTDSQDPSSTAFCENNSKCTGMQTATEVISVIPQPTESPTATKSMMAEEQSLQTSMTSYDSISRLNPTSDRTILSPASMRTEKRDRNEATSVHIINNPIITSTPTLPTITIPLDHTIIISANTKFKKSFDKTASTLSERSFTEHVHTKRSTSRMSIPRQVVETPRSVSLNDNPSQSIYRIKSDNSSAQTTNIAMTSTITSGTTDIMAETTKYLSLETKRNISTLPGVTKITPYTIASSVRYLEPDTQTTVLPRVSTIVDTSDQSLSASIPDTHTMVLSSLSTRVDTSVKTPIDSTQDSTINLQDISTRVDTIDKMSSVSLPYKQISVTIPITKTIRDSITHTTDLLTTVLPTMSTTVGTIDKTTVDLVPPWNNTNTHVIPEGYTLYTLTSFTIAVTTISVAVLVIFTVFIMVFILRCRRKRDNTSELLPENNHRNTVDSGRSNTTMYEPCGNASIPNHSSFRHVREGRHDSGRSTSSRISKRSQRFESDTTSSRGSHHSRISNKSSISNKSNLSQSSIVYLP</sequence>
<evidence type="ECO:0000313" key="4">
    <source>
        <dbReference type="EMBL" id="CAH1802573.1"/>
    </source>
</evidence>
<feature type="transmembrane region" description="Helical" evidence="2">
    <location>
        <begin position="1386"/>
        <end position="1410"/>
    </location>
</feature>
<dbReference type="PROSITE" id="PS50234">
    <property type="entry name" value="VWFA"/>
    <property type="match status" value="1"/>
</dbReference>
<accession>A0A8J1TN41</accession>
<gene>
    <name evidence="4" type="ORF">OFUS_LOCUS26241</name>
</gene>
<dbReference type="InterPro" id="IPR036465">
    <property type="entry name" value="vWFA_dom_sf"/>
</dbReference>
<dbReference type="SMART" id="SM00327">
    <property type="entry name" value="VWA"/>
    <property type="match status" value="1"/>
</dbReference>
<dbReference type="CDD" id="cd00198">
    <property type="entry name" value="vWFA"/>
    <property type="match status" value="1"/>
</dbReference>
<keyword evidence="2" id="KW-1133">Transmembrane helix</keyword>
<dbReference type="PANTHER" id="PTHR10579">
    <property type="entry name" value="CALCIUM-ACTIVATED CHLORIDE CHANNEL REGULATOR"/>
    <property type="match status" value="1"/>
</dbReference>
<dbReference type="OrthoDB" id="10021899at2759"/>
<evidence type="ECO:0000256" key="3">
    <source>
        <dbReference type="SAM" id="SignalP"/>
    </source>
</evidence>
<feature type="compositionally biased region" description="Basic and acidic residues" evidence="1">
    <location>
        <begin position="1458"/>
        <end position="1467"/>
    </location>
</feature>
<dbReference type="InterPro" id="IPR002035">
    <property type="entry name" value="VWF_A"/>
</dbReference>